<keyword evidence="5" id="KW-1185">Reference proteome</keyword>
<evidence type="ECO:0000256" key="2">
    <source>
        <dbReference type="PIRSR" id="PIRSR600246-2"/>
    </source>
</evidence>
<name>A0AA45C4K0_9BACT</name>
<organism evidence="4 5">
    <name type="scientific">Oceanotoga teriensis</name>
    <dbReference type="NCBI Taxonomy" id="515440"/>
    <lineage>
        <taxon>Bacteria</taxon>
        <taxon>Thermotogati</taxon>
        <taxon>Thermotogota</taxon>
        <taxon>Thermotogae</taxon>
        <taxon>Petrotogales</taxon>
        <taxon>Petrotogaceae</taxon>
        <taxon>Oceanotoga</taxon>
    </lineage>
</organism>
<proteinExistence type="predicted"/>
<sequence length="292" mass="32063">MHYGIIATWEMAFEGIKKGFELIEKNFSSEQALEEAIMDVEDNPEFSSVGFGGLPNEFCEVELDAAFMNGDTLSIGGIAGIKNFSNPVSIARSLMKNRFNNFLVAEGAEKYADLNGFKRKNMLTENAMKQWNLRREKVMKEGLSPYDGHDTVGMVALDFKKTICCATSTSGLFMKLKGRVGDSPFFGSGLYADSDIGGATATGLGEDIMKGSISYEIVRNMEIGMSPQESAEKAVFKLHKKLSDKRGKAGDISVVCMNKDGDFGAATNIDDFSFVVATDKQPLKVFKLNRFF</sequence>
<dbReference type="Proteomes" id="UP000245921">
    <property type="component" value="Unassembled WGS sequence"/>
</dbReference>
<evidence type="ECO:0000256" key="1">
    <source>
        <dbReference type="PIRSR" id="PIRSR600246-1"/>
    </source>
</evidence>
<dbReference type="Pfam" id="PF01112">
    <property type="entry name" value="Asparaginase_2"/>
    <property type="match status" value="1"/>
</dbReference>
<evidence type="ECO:0000313" key="4">
    <source>
        <dbReference type="EMBL" id="PWJ85518.1"/>
    </source>
</evidence>
<accession>A0AA45C4K0</accession>
<dbReference type="Gene3D" id="3.60.20.30">
    <property type="entry name" value="(Glycosyl)asparaginase"/>
    <property type="match status" value="1"/>
</dbReference>
<feature type="binding site" evidence="2">
    <location>
        <begin position="202"/>
        <end position="205"/>
    </location>
    <ligand>
        <name>substrate</name>
    </ligand>
</feature>
<reference evidence="4 5" key="1">
    <citation type="submission" date="2018-05" db="EMBL/GenBank/DDBJ databases">
        <title>Genomic Encyclopedia of Type Strains, Phase IV (KMG-IV): sequencing the most valuable type-strain genomes for metagenomic binning, comparative biology and taxonomic classification.</title>
        <authorList>
            <person name="Goeker M."/>
        </authorList>
    </citation>
    <scope>NUCLEOTIDE SEQUENCE [LARGE SCALE GENOMIC DNA]</scope>
    <source>
        <strain evidence="4 5">DSM 24906</strain>
    </source>
</reference>
<dbReference type="PANTHER" id="PTHR10188:SF6">
    <property type="entry name" value="N(4)-(BETA-N-ACETYLGLUCOSAMINYL)-L-ASPARAGINASE"/>
    <property type="match status" value="1"/>
</dbReference>
<dbReference type="CDD" id="cd04513">
    <property type="entry name" value="Glycosylasparaginase"/>
    <property type="match status" value="1"/>
</dbReference>
<evidence type="ECO:0000313" key="5">
    <source>
        <dbReference type="Proteomes" id="UP000245921"/>
    </source>
</evidence>
<feature type="binding site" evidence="2">
    <location>
        <begin position="179"/>
        <end position="182"/>
    </location>
    <ligand>
        <name>substrate</name>
    </ligand>
</feature>
<dbReference type="GO" id="GO:0016811">
    <property type="term" value="F:hydrolase activity, acting on carbon-nitrogen (but not peptide) bonds, in linear amides"/>
    <property type="evidence" value="ECO:0007669"/>
    <property type="project" value="UniProtKB-ARBA"/>
</dbReference>
<dbReference type="InterPro" id="IPR000246">
    <property type="entry name" value="Peptidase_T2"/>
</dbReference>
<dbReference type="GO" id="GO:0005737">
    <property type="term" value="C:cytoplasm"/>
    <property type="evidence" value="ECO:0007669"/>
    <property type="project" value="TreeGrafter"/>
</dbReference>
<dbReference type="RefSeq" id="WP_109606661.1">
    <property type="nucleotide sequence ID" value="NZ_JAMHJO010000002.1"/>
</dbReference>
<dbReference type="SUPFAM" id="SSF56235">
    <property type="entry name" value="N-terminal nucleophile aminohydrolases (Ntn hydrolases)"/>
    <property type="match status" value="1"/>
</dbReference>
<comment type="caution">
    <text evidence="4">The sequence shown here is derived from an EMBL/GenBank/DDBJ whole genome shotgun (WGS) entry which is preliminary data.</text>
</comment>
<protein>
    <submittedName>
        <fullName evidence="4">N4-(Beta-N-acetylglucosaminyl)-L-asparaginase</fullName>
    </submittedName>
</protein>
<dbReference type="InterPro" id="IPR029055">
    <property type="entry name" value="Ntn_hydrolases_N"/>
</dbReference>
<dbReference type="EMBL" id="QGGI01000034">
    <property type="protein sequence ID" value="PWJ85518.1"/>
    <property type="molecule type" value="Genomic_DNA"/>
</dbReference>
<dbReference type="PANTHER" id="PTHR10188">
    <property type="entry name" value="L-ASPARAGINASE"/>
    <property type="match status" value="1"/>
</dbReference>
<feature type="active site" description="Nucleophile" evidence="1">
    <location>
        <position position="151"/>
    </location>
</feature>
<evidence type="ECO:0000256" key="3">
    <source>
        <dbReference type="PIRSR" id="PIRSR600246-3"/>
    </source>
</evidence>
<gene>
    <name evidence="4" type="ORF">C7380_13410</name>
</gene>
<feature type="site" description="Cleavage; by autolysis" evidence="3">
    <location>
        <begin position="150"/>
        <end position="151"/>
    </location>
</feature>
<dbReference type="AlphaFoldDB" id="A0AA45C4K0"/>